<gene>
    <name evidence="2" type="ORF">HMPREF0645_1460</name>
</gene>
<comment type="caution">
    <text evidence="2">The sequence shown here is derived from an EMBL/GenBank/DDBJ whole genome shotgun (WGS) entry which is preliminary data.</text>
</comment>
<evidence type="ECO:0000313" key="2">
    <source>
        <dbReference type="EMBL" id="EFA44149.1"/>
    </source>
</evidence>
<dbReference type="Proteomes" id="UP000003160">
    <property type="component" value="Unassembled WGS sequence"/>
</dbReference>
<keyword evidence="1" id="KW-0812">Transmembrane</keyword>
<keyword evidence="1" id="KW-1133">Transmembrane helix</keyword>
<keyword evidence="3" id="KW-1185">Reference proteome</keyword>
<evidence type="ECO:0000313" key="3">
    <source>
        <dbReference type="Proteomes" id="UP000003160"/>
    </source>
</evidence>
<keyword evidence="1" id="KW-0472">Membrane</keyword>
<dbReference type="EMBL" id="ACKS01000061">
    <property type="protein sequence ID" value="EFA44149.1"/>
    <property type="molecule type" value="Genomic_DNA"/>
</dbReference>
<organism evidence="2 3">
    <name type="scientific">Hallella bergensis DSM 17361</name>
    <dbReference type="NCBI Taxonomy" id="585502"/>
    <lineage>
        <taxon>Bacteria</taxon>
        <taxon>Pseudomonadati</taxon>
        <taxon>Bacteroidota</taxon>
        <taxon>Bacteroidia</taxon>
        <taxon>Bacteroidales</taxon>
        <taxon>Prevotellaceae</taxon>
        <taxon>Hallella</taxon>
    </lineage>
</organism>
<name>D1PWX5_9BACT</name>
<dbReference type="HOGENOM" id="CLU_2827552_0_0_10"/>
<reference evidence="2 3" key="1">
    <citation type="submission" date="2009-10" db="EMBL/GenBank/DDBJ databases">
        <authorList>
            <person name="Qin X."/>
            <person name="Bachman B."/>
            <person name="Battles P."/>
            <person name="Bell A."/>
            <person name="Bess C."/>
            <person name="Bickham C."/>
            <person name="Chaboub L."/>
            <person name="Chen D."/>
            <person name="Coyle M."/>
            <person name="Deiros D.R."/>
            <person name="Dinh H."/>
            <person name="Forbes L."/>
            <person name="Fowler G."/>
            <person name="Francisco L."/>
            <person name="Fu Q."/>
            <person name="Gubbala S."/>
            <person name="Hale W."/>
            <person name="Han Y."/>
            <person name="Hemphill L."/>
            <person name="Highlander S.K."/>
            <person name="Hirani K."/>
            <person name="Hogues M."/>
            <person name="Jackson L."/>
            <person name="Jakkamsetti A."/>
            <person name="Javaid M."/>
            <person name="Jiang H."/>
            <person name="Korchina V."/>
            <person name="Kovar C."/>
            <person name="Lara F."/>
            <person name="Lee S."/>
            <person name="Mata R."/>
            <person name="Mathew T."/>
            <person name="Moen C."/>
            <person name="Morales K."/>
            <person name="Munidasa M."/>
            <person name="Nazareth L."/>
            <person name="Ngo R."/>
            <person name="Nguyen L."/>
            <person name="Okwuonu G."/>
            <person name="Ongeri F."/>
            <person name="Patil S."/>
            <person name="Petrosino J."/>
            <person name="Pham C."/>
            <person name="Pham P."/>
            <person name="Pu L.-L."/>
            <person name="Puazo M."/>
            <person name="Raj R."/>
            <person name="Reid J."/>
            <person name="Rouhana J."/>
            <person name="Saada N."/>
            <person name="Shang Y."/>
            <person name="Simmons D."/>
            <person name="Thornton R."/>
            <person name="Warren J."/>
            <person name="Weissenberger G."/>
            <person name="Zhang J."/>
            <person name="Zhang L."/>
            <person name="Zhou C."/>
            <person name="Zhu D."/>
            <person name="Muzny D."/>
            <person name="Worley K."/>
            <person name="Gibbs R."/>
        </authorList>
    </citation>
    <scope>NUCLEOTIDE SEQUENCE [LARGE SCALE GENOMIC DNA]</scope>
    <source>
        <strain evidence="2 3">DSM 17361</strain>
    </source>
</reference>
<feature type="transmembrane region" description="Helical" evidence="1">
    <location>
        <begin position="21"/>
        <end position="38"/>
    </location>
</feature>
<dbReference type="AlphaFoldDB" id="D1PWX5"/>
<evidence type="ECO:0000256" key="1">
    <source>
        <dbReference type="SAM" id="Phobius"/>
    </source>
</evidence>
<sequence length="66" mass="7962">MEERRMENKEYKLKGKWRTESHIFLFSILLYSYMVIRIEEMYNAKKMSVEPLSPQYISTASLPPTK</sequence>
<proteinExistence type="predicted"/>
<protein>
    <submittedName>
        <fullName evidence="2">Uncharacterized protein</fullName>
    </submittedName>
</protein>
<accession>D1PWX5</accession>